<sequence>MIAAESVVPKHKLKIKFPILRTPVPQSFEVGQQLSSSLDRKRKSCAGDSKETHGASKHQLEGMIMGGPQDKRRKMDRSTTQQCTTLLNDLMKHPAGWVFSQPVDPIALKIPDYFSIIKNPMDLGTIKSKLAKKAYRNLEEFVADIKLTFSNAMLYNPPSNNVHKMAEEMYEFFEARWKSLEEKWNAHGNILSVQLKDVGETRQGCPKIQLSRNISLAKKSKTSESEEKAVKIALNVKAAEVQLPKPAQKSVSNLSGKNLQKGTNTANASGRCTNGSINAKRPLSSVACKCSSCGSIKCQCSIPCGSHSASSNYVTSERLLGGDPRVCSEDASKLDCQAKHTSTSRMSNSDPDSDGAVSAIDEGNARLSSHLTTPVTDYSCGEGLSTPIFDAQMSPKKALRAAMLKSRFAGTILKAQQKTLLDHGDKADPVKLQQEREKLERMQREEKARIEAQIRAAEAAAKMKAEAELKRQREQEREAARLALQKMEKTAEFEHNLEILKELEMLIGCCLSSYQFHGRKSVPCDRVIVGAYGMVTGENPLHKLGLFFKDELLEDDDEEAILNEDIGEEGEILS</sequence>
<dbReference type="InterPro" id="IPR052442">
    <property type="entry name" value="Env_Response_Regulator"/>
</dbReference>
<dbReference type="PROSITE" id="PS50014">
    <property type="entry name" value="BROMODOMAIN_2"/>
    <property type="match status" value="1"/>
</dbReference>
<feature type="compositionally biased region" description="Basic and acidic residues" evidence="4">
    <location>
        <begin position="48"/>
        <end position="60"/>
    </location>
</feature>
<feature type="compositionally biased region" description="Polar residues" evidence="4">
    <location>
        <begin position="339"/>
        <end position="350"/>
    </location>
</feature>
<dbReference type="AlphaFoldDB" id="A0A9W7HIC7"/>
<feature type="region of interest" description="Disordered" evidence="4">
    <location>
        <begin position="32"/>
        <end position="81"/>
    </location>
</feature>
<dbReference type="InterPro" id="IPR001487">
    <property type="entry name" value="Bromodomain"/>
</dbReference>
<dbReference type="SUPFAM" id="SSF47370">
    <property type="entry name" value="Bromodomain"/>
    <property type="match status" value="1"/>
</dbReference>
<dbReference type="Proteomes" id="UP001165190">
    <property type="component" value="Unassembled WGS sequence"/>
</dbReference>
<evidence type="ECO:0000259" key="5">
    <source>
        <dbReference type="PROSITE" id="PS50014"/>
    </source>
</evidence>
<comment type="caution">
    <text evidence="6">The sequence shown here is derived from an EMBL/GenBank/DDBJ whole genome shotgun (WGS) entry which is preliminary data.</text>
</comment>
<dbReference type="Pfam" id="PF00439">
    <property type="entry name" value="Bromodomain"/>
    <property type="match status" value="1"/>
</dbReference>
<dbReference type="PANTHER" id="PTHR46136:SF19">
    <property type="entry name" value="TRANSCRIPTION FACTOR GTE12"/>
    <property type="match status" value="1"/>
</dbReference>
<keyword evidence="7" id="KW-1185">Reference proteome</keyword>
<evidence type="ECO:0000256" key="3">
    <source>
        <dbReference type="SAM" id="Coils"/>
    </source>
</evidence>
<evidence type="ECO:0000256" key="2">
    <source>
        <dbReference type="PROSITE-ProRule" id="PRU00035"/>
    </source>
</evidence>
<name>A0A9W7HIC7_HIBTR</name>
<feature type="compositionally biased region" description="Polar residues" evidence="4">
    <location>
        <begin position="249"/>
        <end position="274"/>
    </location>
</feature>
<organism evidence="6 7">
    <name type="scientific">Hibiscus trionum</name>
    <name type="common">Flower of an hour</name>
    <dbReference type="NCBI Taxonomy" id="183268"/>
    <lineage>
        <taxon>Eukaryota</taxon>
        <taxon>Viridiplantae</taxon>
        <taxon>Streptophyta</taxon>
        <taxon>Embryophyta</taxon>
        <taxon>Tracheophyta</taxon>
        <taxon>Spermatophyta</taxon>
        <taxon>Magnoliopsida</taxon>
        <taxon>eudicotyledons</taxon>
        <taxon>Gunneridae</taxon>
        <taxon>Pentapetalae</taxon>
        <taxon>rosids</taxon>
        <taxon>malvids</taxon>
        <taxon>Malvales</taxon>
        <taxon>Malvaceae</taxon>
        <taxon>Malvoideae</taxon>
        <taxon>Hibiscus</taxon>
    </lineage>
</organism>
<reference evidence="6" key="1">
    <citation type="submission" date="2023-05" db="EMBL/GenBank/DDBJ databases">
        <title>Genome and transcriptome analyses reveal genes involved in the formation of fine ridges on petal epidermal cells in Hibiscus trionum.</title>
        <authorList>
            <person name="Koshimizu S."/>
            <person name="Masuda S."/>
            <person name="Ishii T."/>
            <person name="Shirasu K."/>
            <person name="Hoshino A."/>
            <person name="Arita M."/>
        </authorList>
    </citation>
    <scope>NUCLEOTIDE SEQUENCE</scope>
    <source>
        <strain evidence="6">Hamamatsu line</strain>
    </source>
</reference>
<dbReference type="InterPro" id="IPR036427">
    <property type="entry name" value="Bromodomain-like_sf"/>
</dbReference>
<dbReference type="OrthoDB" id="21449at2759"/>
<feature type="region of interest" description="Disordered" evidence="4">
    <location>
        <begin position="338"/>
        <end position="359"/>
    </location>
</feature>
<dbReference type="Gene3D" id="1.20.920.10">
    <property type="entry name" value="Bromodomain-like"/>
    <property type="match status" value="1"/>
</dbReference>
<dbReference type="EMBL" id="BSYR01000014">
    <property type="protein sequence ID" value="GMI77711.1"/>
    <property type="molecule type" value="Genomic_DNA"/>
</dbReference>
<evidence type="ECO:0000256" key="4">
    <source>
        <dbReference type="SAM" id="MobiDB-lite"/>
    </source>
</evidence>
<dbReference type="PRINTS" id="PR00503">
    <property type="entry name" value="BROMODOMAIN"/>
</dbReference>
<feature type="coiled-coil region" evidence="3">
    <location>
        <begin position="432"/>
        <end position="490"/>
    </location>
</feature>
<dbReference type="SMART" id="SM00297">
    <property type="entry name" value="BROMO"/>
    <property type="match status" value="1"/>
</dbReference>
<keyword evidence="3" id="KW-0175">Coiled coil</keyword>
<evidence type="ECO:0000313" key="7">
    <source>
        <dbReference type="Proteomes" id="UP001165190"/>
    </source>
</evidence>
<evidence type="ECO:0000313" key="6">
    <source>
        <dbReference type="EMBL" id="GMI77711.1"/>
    </source>
</evidence>
<protein>
    <recommendedName>
        <fullName evidence="5">Bromo domain-containing protein</fullName>
    </recommendedName>
</protein>
<gene>
    <name evidence="6" type="ORF">HRI_001440400</name>
</gene>
<feature type="region of interest" description="Disordered" evidence="4">
    <location>
        <begin position="248"/>
        <end position="274"/>
    </location>
</feature>
<accession>A0A9W7HIC7</accession>
<evidence type="ECO:0000256" key="1">
    <source>
        <dbReference type="ARBA" id="ARBA00023117"/>
    </source>
</evidence>
<feature type="domain" description="Bromo" evidence="5">
    <location>
        <begin position="91"/>
        <end position="163"/>
    </location>
</feature>
<keyword evidence="1 2" id="KW-0103">Bromodomain</keyword>
<dbReference type="PANTHER" id="PTHR46136">
    <property type="entry name" value="TRANSCRIPTION FACTOR GTE8"/>
    <property type="match status" value="1"/>
</dbReference>
<proteinExistence type="predicted"/>